<evidence type="ECO:0000256" key="6">
    <source>
        <dbReference type="ARBA" id="ARBA00022519"/>
    </source>
</evidence>
<proteinExistence type="inferred from homology"/>
<dbReference type="EMBL" id="NTKD01000083">
    <property type="protein sequence ID" value="PDH35743.1"/>
    <property type="molecule type" value="Genomic_DNA"/>
</dbReference>
<name>A0A2A5WHF9_9GAMM</name>
<dbReference type="InterPro" id="IPR011850">
    <property type="entry name" value="T2SS_GspF"/>
</dbReference>
<keyword evidence="7 14" id="KW-0812">Transmembrane</keyword>
<gene>
    <name evidence="17" type="primary">gspF</name>
    <name evidence="17" type="ORF">CNE99_10710</name>
</gene>
<evidence type="ECO:0000256" key="9">
    <source>
        <dbReference type="ARBA" id="ARBA00022837"/>
    </source>
</evidence>
<evidence type="ECO:0000313" key="17">
    <source>
        <dbReference type="EMBL" id="PDH35743.1"/>
    </source>
</evidence>
<comment type="similarity">
    <text evidence="3 14">Belongs to the GSP F family.</text>
</comment>
<dbReference type="PROSITE" id="PS00874">
    <property type="entry name" value="T2SP_F"/>
    <property type="match status" value="1"/>
</dbReference>
<dbReference type="PANTHER" id="PTHR30012">
    <property type="entry name" value="GENERAL SECRETION PATHWAY PROTEIN"/>
    <property type="match status" value="1"/>
</dbReference>
<dbReference type="InterPro" id="IPR018076">
    <property type="entry name" value="T2SS_GspF_dom"/>
</dbReference>
<feature type="domain" description="Type II secretion system protein GspF" evidence="16">
    <location>
        <begin position="277"/>
        <end position="399"/>
    </location>
</feature>
<keyword evidence="10" id="KW-0653">Protein transport</keyword>
<dbReference type="GO" id="GO:0015627">
    <property type="term" value="C:type II protein secretion system complex"/>
    <property type="evidence" value="ECO:0007669"/>
    <property type="project" value="InterPro"/>
</dbReference>
<dbReference type="GO" id="GO:0015628">
    <property type="term" value="P:protein secretion by the type II secretion system"/>
    <property type="evidence" value="ECO:0007669"/>
    <property type="project" value="InterPro"/>
</dbReference>
<organism evidence="17 18">
    <name type="scientific">OM182 bacterium MED-G24</name>
    <dbReference type="NCBI Taxonomy" id="1986255"/>
    <lineage>
        <taxon>Bacteria</taxon>
        <taxon>Pseudomonadati</taxon>
        <taxon>Pseudomonadota</taxon>
        <taxon>Gammaproteobacteria</taxon>
        <taxon>OMG group</taxon>
        <taxon>OM182 clade</taxon>
    </lineage>
</organism>
<dbReference type="PANTHER" id="PTHR30012:SF0">
    <property type="entry name" value="TYPE II SECRETION SYSTEM PROTEIN F-RELATED"/>
    <property type="match status" value="1"/>
</dbReference>
<dbReference type="InterPro" id="IPR003004">
    <property type="entry name" value="GspF/PilC"/>
</dbReference>
<dbReference type="GO" id="GO:0046872">
    <property type="term" value="F:metal ion binding"/>
    <property type="evidence" value="ECO:0007669"/>
    <property type="project" value="UniProtKB-KW"/>
</dbReference>
<sequence length="409" mass="44236">MAAFAYTALNDRGREEKGVLEADSTRQARQILRDRALAPLTVVPSAEDKEEGSKAFNLDALFRPSLSTSDLALITRQLATLIAAALPVEEALLAVSRQTEKTRAETMLLSVRAKVMEGYSLANSLAEFPRAFPALYRATVAAGESAGHLDLVLNRLADYTESRQQSRARIQQAMVYPIILFVLTLAILAGLMGYVVPDIVEVFADTGQDLPVLTQTIIVISDFVAAWGVWVLVALFLLVVGILQALRVPAIRLAFDRRLLHLPLIAKVSRGTNTALFSSTLSILTSSGVPLVDAMRISGEVLANEWLKLKVQEATESVSEGASLKLALEASGYFPPIMLHMVASGENSGELDQMLGRVAVHMEQSVEMLMNVLLSLFGPLMLVVMGGAVFTIVMAILLPIINLNQLVGL</sequence>
<keyword evidence="8" id="KW-0479">Metal-binding</keyword>
<evidence type="ECO:0000256" key="3">
    <source>
        <dbReference type="ARBA" id="ARBA00005745"/>
    </source>
</evidence>
<dbReference type="NCBIfam" id="TIGR02120">
    <property type="entry name" value="GspF"/>
    <property type="match status" value="1"/>
</dbReference>
<feature type="domain" description="Type II secretion system protein GspF" evidence="16">
    <location>
        <begin position="75"/>
        <end position="197"/>
    </location>
</feature>
<feature type="transmembrane region" description="Helical" evidence="15">
    <location>
        <begin position="372"/>
        <end position="401"/>
    </location>
</feature>
<keyword evidence="5" id="KW-1003">Cell membrane</keyword>
<dbReference type="Gene3D" id="1.20.81.30">
    <property type="entry name" value="Type II secretion system (T2SS), domain F"/>
    <property type="match status" value="2"/>
</dbReference>
<dbReference type="InterPro" id="IPR042094">
    <property type="entry name" value="T2SS_GspF_sf"/>
</dbReference>
<evidence type="ECO:0000256" key="2">
    <source>
        <dbReference type="ARBA" id="ARBA00004429"/>
    </source>
</evidence>
<keyword evidence="9" id="KW-0106">Calcium</keyword>
<comment type="caution">
    <text evidence="17">The sequence shown here is derived from an EMBL/GenBank/DDBJ whole genome shotgun (WGS) entry which is preliminary data.</text>
</comment>
<dbReference type="PRINTS" id="PR00812">
    <property type="entry name" value="BCTERIALGSPF"/>
</dbReference>
<comment type="subcellular location">
    <subcellularLocation>
        <location evidence="2 14">Cell inner membrane</location>
        <topology evidence="2 14">Multi-pass membrane protein</topology>
    </subcellularLocation>
</comment>
<evidence type="ECO:0000259" key="16">
    <source>
        <dbReference type="Pfam" id="PF00482"/>
    </source>
</evidence>
<evidence type="ECO:0000256" key="10">
    <source>
        <dbReference type="ARBA" id="ARBA00022927"/>
    </source>
</evidence>
<dbReference type="Pfam" id="PF00482">
    <property type="entry name" value="T2SSF"/>
    <property type="match status" value="2"/>
</dbReference>
<dbReference type="Proteomes" id="UP000219327">
    <property type="component" value="Unassembled WGS sequence"/>
</dbReference>
<evidence type="ECO:0000256" key="1">
    <source>
        <dbReference type="ARBA" id="ARBA00002684"/>
    </source>
</evidence>
<evidence type="ECO:0000256" key="7">
    <source>
        <dbReference type="ARBA" id="ARBA00022692"/>
    </source>
</evidence>
<evidence type="ECO:0000256" key="13">
    <source>
        <dbReference type="ARBA" id="ARBA00030750"/>
    </source>
</evidence>
<dbReference type="AlphaFoldDB" id="A0A2A5WHF9"/>
<keyword evidence="12 15" id="KW-0472">Membrane</keyword>
<keyword evidence="11 15" id="KW-1133">Transmembrane helix</keyword>
<evidence type="ECO:0000313" key="18">
    <source>
        <dbReference type="Proteomes" id="UP000219327"/>
    </source>
</evidence>
<accession>A0A2A5WHF9</accession>
<dbReference type="InterPro" id="IPR001992">
    <property type="entry name" value="T2SS_GspF/T4SS_PilC_CS"/>
</dbReference>
<evidence type="ECO:0000256" key="8">
    <source>
        <dbReference type="ARBA" id="ARBA00022723"/>
    </source>
</evidence>
<feature type="transmembrane region" description="Helical" evidence="15">
    <location>
        <begin position="216"/>
        <end position="243"/>
    </location>
</feature>
<evidence type="ECO:0000256" key="4">
    <source>
        <dbReference type="ARBA" id="ARBA00022448"/>
    </source>
</evidence>
<comment type="function">
    <text evidence="1">Component of the type II secretion system inner membrane complex required for the energy-dependent secretion of extracellular factors such as proteases and toxins from the periplasm.</text>
</comment>
<keyword evidence="4 14" id="KW-0813">Transport</keyword>
<keyword evidence="6" id="KW-0997">Cell inner membrane</keyword>
<evidence type="ECO:0000256" key="14">
    <source>
        <dbReference type="RuleBase" id="RU003923"/>
    </source>
</evidence>
<feature type="transmembrane region" description="Helical" evidence="15">
    <location>
        <begin position="173"/>
        <end position="196"/>
    </location>
</feature>
<dbReference type="GO" id="GO:0005886">
    <property type="term" value="C:plasma membrane"/>
    <property type="evidence" value="ECO:0007669"/>
    <property type="project" value="UniProtKB-SubCell"/>
</dbReference>
<dbReference type="FunFam" id="1.20.81.30:FF:000001">
    <property type="entry name" value="Type II secretion system protein F"/>
    <property type="match status" value="2"/>
</dbReference>
<evidence type="ECO:0000256" key="15">
    <source>
        <dbReference type="SAM" id="Phobius"/>
    </source>
</evidence>
<protein>
    <recommendedName>
        <fullName evidence="13">General secretion pathway protein F</fullName>
    </recommendedName>
</protein>
<evidence type="ECO:0000256" key="5">
    <source>
        <dbReference type="ARBA" id="ARBA00022475"/>
    </source>
</evidence>
<reference evidence="17 18" key="1">
    <citation type="submission" date="2017-08" db="EMBL/GenBank/DDBJ databases">
        <title>Fine stratification of microbial communities through a metagenomic profile of the photic zone.</title>
        <authorList>
            <person name="Haro-Moreno J.M."/>
            <person name="Lopez-Perez M."/>
            <person name="De La Torre J."/>
            <person name="Picazo A."/>
            <person name="Camacho A."/>
            <person name="Rodriguez-Valera F."/>
        </authorList>
    </citation>
    <scope>NUCLEOTIDE SEQUENCE [LARGE SCALE GENOMIC DNA]</scope>
    <source>
        <strain evidence="17">MED-G24</strain>
    </source>
</reference>
<evidence type="ECO:0000256" key="12">
    <source>
        <dbReference type="ARBA" id="ARBA00023136"/>
    </source>
</evidence>
<evidence type="ECO:0000256" key="11">
    <source>
        <dbReference type="ARBA" id="ARBA00022989"/>
    </source>
</evidence>